<organism evidence="2 3">
    <name type="scientific">Mycena metata</name>
    <dbReference type="NCBI Taxonomy" id="1033252"/>
    <lineage>
        <taxon>Eukaryota</taxon>
        <taxon>Fungi</taxon>
        <taxon>Dikarya</taxon>
        <taxon>Basidiomycota</taxon>
        <taxon>Agaricomycotina</taxon>
        <taxon>Agaricomycetes</taxon>
        <taxon>Agaricomycetidae</taxon>
        <taxon>Agaricales</taxon>
        <taxon>Marasmiineae</taxon>
        <taxon>Mycenaceae</taxon>
        <taxon>Mycena</taxon>
    </lineage>
</organism>
<evidence type="ECO:0000313" key="2">
    <source>
        <dbReference type="EMBL" id="KAJ7763044.1"/>
    </source>
</evidence>
<name>A0AAD7JGW5_9AGAR</name>
<keyword evidence="3" id="KW-1185">Reference proteome</keyword>
<accession>A0AAD7JGW5</accession>
<evidence type="ECO:0000256" key="1">
    <source>
        <dbReference type="SAM" id="MobiDB-lite"/>
    </source>
</evidence>
<dbReference type="Proteomes" id="UP001215598">
    <property type="component" value="Unassembled WGS sequence"/>
</dbReference>
<gene>
    <name evidence="2" type="ORF">B0H16DRAFT_1455474</name>
</gene>
<evidence type="ECO:0000313" key="3">
    <source>
        <dbReference type="Proteomes" id="UP001215598"/>
    </source>
</evidence>
<protein>
    <submittedName>
        <fullName evidence="2">Uncharacterized protein</fullName>
    </submittedName>
</protein>
<dbReference type="EMBL" id="JARKIB010000031">
    <property type="protein sequence ID" value="KAJ7763044.1"/>
    <property type="molecule type" value="Genomic_DNA"/>
</dbReference>
<proteinExistence type="predicted"/>
<reference evidence="2" key="1">
    <citation type="submission" date="2023-03" db="EMBL/GenBank/DDBJ databases">
        <title>Massive genome expansion in bonnet fungi (Mycena s.s.) driven by repeated elements and novel gene families across ecological guilds.</title>
        <authorList>
            <consortium name="Lawrence Berkeley National Laboratory"/>
            <person name="Harder C.B."/>
            <person name="Miyauchi S."/>
            <person name="Viragh M."/>
            <person name="Kuo A."/>
            <person name="Thoen E."/>
            <person name="Andreopoulos B."/>
            <person name="Lu D."/>
            <person name="Skrede I."/>
            <person name="Drula E."/>
            <person name="Henrissat B."/>
            <person name="Morin E."/>
            <person name="Kohler A."/>
            <person name="Barry K."/>
            <person name="LaButti K."/>
            <person name="Morin E."/>
            <person name="Salamov A."/>
            <person name="Lipzen A."/>
            <person name="Mereny Z."/>
            <person name="Hegedus B."/>
            <person name="Baldrian P."/>
            <person name="Stursova M."/>
            <person name="Weitz H."/>
            <person name="Taylor A."/>
            <person name="Grigoriev I.V."/>
            <person name="Nagy L.G."/>
            <person name="Martin F."/>
            <person name="Kauserud H."/>
        </authorList>
    </citation>
    <scope>NUCLEOTIDE SEQUENCE</scope>
    <source>
        <strain evidence="2">CBHHK182m</strain>
    </source>
</reference>
<feature type="region of interest" description="Disordered" evidence="1">
    <location>
        <begin position="95"/>
        <end position="118"/>
    </location>
</feature>
<comment type="caution">
    <text evidence="2">The sequence shown here is derived from an EMBL/GenBank/DDBJ whole genome shotgun (WGS) entry which is preliminary data.</text>
</comment>
<dbReference type="AlphaFoldDB" id="A0AAD7JGW5"/>
<sequence>MNDLKHELRLFPFLLTPQKDLLDPPIIKPWNQPAPAASIGPQNDVPLRARCRDPHPKQSRKHRRLSFLFEFIVVGPYPRMLLHIPFEPIGHAGVQDAQKDSELPPILSSSNTPSAVQPPPRLHLQLPVDCSFCVSALQQFFLVQFRFCPPHQISFRSPQNEEKNYCALTDGFSRNQKAELQTVLSHRRHGASNVFYHCTRPPMYFT</sequence>